<dbReference type="PANTHER" id="PTHR35283:SF3">
    <property type="entry name" value="T12C22.21 PROTEIN"/>
    <property type="match status" value="1"/>
</dbReference>
<feature type="transmembrane region" description="Helical" evidence="1">
    <location>
        <begin position="44"/>
        <end position="62"/>
    </location>
</feature>
<evidence type="ECO:0000313" key="2">
    <source>
        <dbReference type="EMBL" id="GAX73629.1"/>
    </source>
</evidence>
<keyword evidence="1" id="KW-0812">Transmembrane</keyword>
<evidence type="ECO:0000256" key="1">
    <source>
        <dbReference type="SAM" id="Phobius"/>
    </source>
</evidence>
<dbReference type="Pfam" id="PF11255">
    <property type="entry name" value="DUF3054"/>
    <property type="match status" value="1"/>
</dbReference>
<dbReference type="AlphaFoldDB" id="A0A250WSF9"/>
<reference evidence="2 3" key="1">
    <citation type="submission" date="2017-08" db="EMBL/GenBank/DDBJ databases">
        <title>Acidophilic green algal genome provides insights into adaptation to an acidic environment.</title>
        <authorList>
            <person name="Hirooka S."/>
            <person name="Hirose Y."/>
            <person name="Kanesaki Y."/>
            <person name="Higuchi S."/>
            <person name="Fujiwara T."/>
            <person name="Onuma R."/>
            <person name="Era A."/>
            <person name="Ohbayashi R."/>
            <person name="Uzuka A."/>
            <person name="Nozaki H."/>
            <person name="Yoshikawa H."/>
            <person name="Miyagishima S.Y."/>
        </authorList>
    </citation>
    <scope>NUCLEOTIDE SEQUENCE [LARGE SCALE GENOMIC DNA]</scope>
    <source>
        <strain evidence="2 3">NIES-2499</strain>
    </source>
</reference>
<sequence>MPGTVPSPGGQPLKVVSVEKAGDEAWAGVAAIDRGEETASTSKLALLAAGDLVAILAFAAVGRINHGGVADLETIYTALPFLAGWFLTSPFLGGFGPSANGTGTKDAALTAAKCWAVGTPLGLVIRGVSKGYVPPTPFIVVSMVTTGVLLIGWRSAYAAASPKAPPKSLASQLNQRKNKQGGPFEFLQLLVSLVKRW</sequence>
<evidence type="ECO:0008006" key="4">
    <source>
        <dbReference type="Google" id="ProtNLM"/>
    </source>
</evidence>
<dbReference type="EMBL" id="BEGY01000004">
    <property type="protein sequence ID" value="GAX73629.1"/>
    <property type="molecule type" value="Genomic_DNA"/>
</dbReference>
<dbReference type="Proteomes" id="UP000232323">
    <property type="component" value="Unassembled WGS sequence"/>
</dbReference>
<proteinExistence type="predicted"/>
<evidence type="ECO:0000313" key="3">
    <source>
        <dbReference type="Proteomes" id="UP000232323"/>
    </source>
</evidence>
<organism evidence="2 3">
    <name type="scientific">Chlamydomonas eustigma</name>
    <dbReference type="NCBI Taxonomy" id="1157962"/>
    <lineage>
        <taxon>Eukaryota</taxon>
        <taxon>Viridiplantae</taxon>
        <taxon>Chlorophyta</taxon>
        <taxon>core chlorophytes</taxon>
        <taxon>Chlorophyceae</taxon>
        <taxon>CS clade</taxon>
        <taxon>Chlamydomonadales</taxon>
        <taxon>Chlamydomonadaceae</taxon>
        <taxon>Chlamydomonas</taxon>
    </lineage>
</organism>
<dbReference type="OrthoDB" id="2015146at2759"/>
<protein>
    <recommendedName>
        <fullName evidence="4">DUF3054 domain-containing protein</fullName>
    </recommendedName>
</protein>
<accession>A0A250WSF9</accession>
<keyword evidence="1" id="KW-0472">Membrane</keyword>
<dbReference type="InterPro" id="IPR021414">
    <property type="entry name" value="DUF3054"/>
</dbReference>
<dbReference type="PANTHER" id="PTHR35283">
    <property type="entry name" value="T12C22.21 PROTEIN"/>
    <property type="match status" value="1"/>
</dbReference>
<comment type="caution">
    <text evidence="2">The sequence shown here is derived from an EMBL/GenBank/DDBJ whole genome shotgun (WGS) entry which is preliminary data.</text>
</comment>
<gene>
    <name evidence="2" type="ORF">CEUSTIGMA_g1080.t1</name>
</gene>
<name>A0A250WSF9_9CHLO</name>
<keyword evidence="3" id="KW-1185">Reference proteome</keyword>
<feature type="transmembrane region" description="Helical" evidence="1">
    <location>
        <begin position="137"/>
        <end position="157"/>
    </location>
</feature>
<feature type="transmembrane region" description="Helical" evidence="1">
    <location>
        <begin position="74"/>
        <end position="95"/>
    </location>
</feature>
<keyword evidence="1" id="KW-1133">Transmembrane helix</keyword>